<feature type="transmembrane region" description="Helical" evidence="1">
    <location>
        <begin position="42"/>
        <end position="62"/>
    </location>
</feature>
<proteinExistence type="evidence at transcript level"/>
<reference evidence="2" key="1">
    <citation type="journal article" date="2009" name="PLoS Genet.">
        <title>Sequencing, mapping, and analysis of 27,455 maize full-length cDNAs.</title>
        <authorList>
            <person name="Soderlund C."/>
            <person name="Descour A."/>
            <person name="Kudrna D."/>
            <person name="Bomhoff M."/>
            <person name="Boyd L."/>
            <person name="Currie J."/>
            <person name="Angelova A."/>
            <person name="Collura K."/>
            <person name="Wissotski M."/>
            <person name="Ashley E."/>
            <person name="Morrow D."/>
            <person name="Fernandes J."/>
            <person name="Walbot V."/>
            <person name="Yu Y."/>
        </authorList>
    </citation>
    <scope>NUCLEOTIDE SEQUENCE</scope>
    <source>
        <strain evidence="2">B73</strain>
    </source>
</reference>
<organism evidence="2">
    <name type="scientific">Zea mays</name>
    <name type="common">Maize</name>
    <dbReference type="NCBI Taxonomy" id="4577"/>
    <lineage>
        <taxon>Eukaryota</taxon>
        <taxon>Viridiplantae</taxon>
        <taxon>Streptophyta</taxon>
        <taxon>Embryophyta</taxon>
        <taxon>Tracheophyta</taxon>
        <taxon>Spermatophyta</taxon>
        <taxon>Magnoliopsida</taxon>
        <taxon>Liliopsida</taxon>
        <taxon>Poales</taxon>
        <taxon>Poaceae</taxon>
        <taxon>PACMAD clade</taxon>
        <taxon>Panicoideae</taxon>
        <taxon>Andropogonodae</taxon>
        <taxon>Andropogoneae</taxon>
        <taxon>Tripsacinae</taxon>
        <taxon>Zea</taxon>
    </lineage>
</organism>
<dbReference type="GeneID" id="103654573"/>
<protein>
    <submittedName>
        <fullName evidence="2">Uncharacterized protein</fullName>
    </submittedName>
</protein>
<feature type="transmembrane region" description="Helical" evidence="1">
    <location>
        <begin position="6"/>
        <end position="30"/>
    </location>
</feature>
<feature type="transmembrane region" description="Helical" evidence="1">
    <location>
        <begin position="68"/>
        <end position="89"/>
    </location>
</feature>
<dbReference type="EMBL" id="BT066467">
    <property type="protein sequence ID" value="ACN33364.1"/>
    <property type="molecule type" value="mRNA"/>
</dbReference>
<dbReference type="AlphaFoldDB" id="C0PDU8"/>
<evidence type="ECO:0000256" key="1">
    <source>
        <dbReference type="SAM" id="Phobius"/>
    </source>
</evidence>
<evidence type="ECO:0000313" key="2">
    <source>
        <dbReference type="EMBL" id="ACN33364.1"/>
    </source>
</evidence>
<name>C0PDU8_MAIZE</name>
<dbReference type="KEGG" id="zma:103654573"/>
<feature type="transmembrane region" description="Helical" evidence="1">
    <location>
        <begin position="101"/>
        <end position="122"/>
    </location>
</feature>
<accession>C0PDU8</accession>
<keyword evidence="1" id="KW-1133">Transmembrane helix</keyword>
<sequence>MSCAYLFLQCLDCIMMLLSVIFTFKIHLLCQFARLKLFIFTYYIYCGEFYCNGRMLYFIYLVGRSRSGLFSVVALMQCCFSGCLFFGTSGSLVDFHCMNELVFYIITTSFCAPAFGHIYVMANNLDFASLSSVREVTSFQLSPVLQRYTVHPFRVIQEVMLIMLSLIGNSVC</sequence>
<keyword evidence="1" id="KW-0812">Transmembrane</keyword>
<keyword evidence="1" id="KW-0472">Membrane</keyword>
<dbReference type="RefSeq" id="XP_008679640.1">
    <property type="nucleotide sequence ID" value="XM_008681418.2"/>
</dbReference>